<keyword evidence="12" id="KW-1185">Reference proteome</keyword>
<gene>
    <name evidence="11" type="ORF">MVEN_01861500</name>
</gene>
<evidence type="ECO:0000256" key="8">
    <source>
        <dbReference type="PIRNR" id="PIRNR009415"/>
    </source>
</evidence>
<evidence type="ECO:0000256" key="3">
    <source>
        <dbReference type="ARBA" id="ARBA00019928"/>
    </source>
</evidence>
<dbReference type="Proteomes" id="UP000620124">
    <property type="component" value="Unassembled WGS sequence"/>
</dbReference>
<dbReference type="InterPro" id="IPR015872">
    <property type="entry name" value="TFIIA_gsu_N"/>
</dbReference>
<dbReference type="SUPFAM" id="SSF47396">
    <property type="entry name" value="Transcription factor IIA (TFIIA), alpha-helical domain"/>
    <property type="match status" value="1"/>
</dbReference>
<evidence type="ECO:0000256" key="7">
    <source>
        <dbReference type="ARBA" id="ARBA00024733"/>
    </source>
</evidence>
<evidence type="ECO:0000256" key="5">
    <source>
        <dbReference type="ARBA" id="ARBA00023163"/>
    </source>
</evidence>
<comment type="subcellular location">
    <subcellularLocation>
        <location evidence="1 8">Nucleus</location>
    </subcellularLocation>
</comment>
<dbReference type="Pfam" id="PF02268">
    <property type="entry name" value="TFIIA_gamma_N"/>
    <property type="match status" value="1"/>
</dbReference>
<dbReference type="GO" id="GO:0006367">
    <property type="term" value="P:transcription initiation at RNA polymerase II promoter"/>
    <property type="evidence" value="ECO:0007669"/>
    <property type="project" value="InterPro"/>
</dbReference>
<keyword evidence="5 8" id="KW-0804">Transcription</keyword>
<evidence type="ECO:0000313" key="11">
    <source>
        <dbReference type="EMBL" id="KAF7341258.1"/>
    </source>
</evidence>
<evidence type="ECO:0000256" key="6">
    <source>
        <dbReference type="ARBA" id="ARBA00023242"/>
    </source>
</evidence>
<reference evidence="11" key="1">
    <citation type="submission" date="2020-05" db="EMBL/GenBank/DDBJ databases">
        <title>Mycena genomes resolve the evolution of fungal bioluminescence.</title>
        <authorList>
            <person name="Tsai I.J."/>
        </authorList>
    </citation>
    <scope>NUCLEOTIDE SEQUENCE</scope>
    <source>
        <strain evidence="11">CCC161011</strain>
    </source>
</reference>
<evidence type="ECO:0000256" key="4">
    <source>
        <dbReference type="ARBA" id="ARBA00023015"/>
    </source>
</evidence>
<evidence type="ECO:0000259" key="10">
    <source>
        <dbReference type="Pfam" id="PF02751"/>
    </source>
</evidence>
<dbReference type="PANTHER" id="PTHR10966">
    <property type="entry name" value="TRANSCRIPTION INITIATION FACTOR IIA SUBUNIT 2"/>
    <property type="match status" value="1"/>
</dbReference>
<dbReference type="AlphaFoldDB" id="A0A8H6XHG5"/>
<dbReference type="SUPFAM" id="SSF50784">
    <property type="entry name" value="Transcription factor IIA (TFIIA), beta-barrel domain"/>
    <property type="match status" value="1"/>
</dbReference>
<dbReference type="OrthoDB" id="586585at2759"/>
<dbReference type="GO" id="GO:0005672">
    <property type="term" value="C:transcription factor TFIIA complex"/>
    <property type="evidence" value="ECO:0007669"/>
    <property type="project" value="InterPro"/>
</dbReference>
<dbReference type="Gene3D" id="1.10.287.190">
    <property type="entry name" value="Transcription factor IIA gamma subunit, alpha-helical domain"/>
    <property type="match status" value="1"/>
</dbReference>
<dbReference type="InterPro" id="IPR003194">
    <property type="entry name" value="TFIIA_gsu"/>
</dbReference>
<dbReference type="PIRSF" id="PIRSF009415">
    <property type="entry name" value="Hum_TFIIA_gamma"/>
    <property type="match status" value="1"/>
</dbReference>
<name>A0A8H6XHG5_9AGAR</name>
<evidence type="ECO:0000256" key="2">
    <source>
        <dbReference type="ARBA" id="ARBA00007675"/>
    </source>
</evidence>
<feature type="domain" description="Transcription initiation factor IIA gamma subunit C-terminal" evidence="10">
    <location>
        <begin position="62"/>
        <end position="103"/>
    </location>
</feature>
<dbReference type="Gene3D" id="2.30.18.10">
    <property type="entry name" value="Transcription factor IIA (TFIIA), beta-barrel domain"/>
    <property type="match status" value="1"/>
</dbReference>
<proteinExistence type="inferred from homology"/>
<keyword evidence="6 8" id="KW-0539">Nucleus</keyword>
<dbReference type="CDD" id="cd10014">
    <property type="entry name" value="TFIIA_gamma_C"/>
    <property type="match status" value="1"/>
</dbReference>
<feature type="domain" description="Transcription initiation factor IIA gamma subunit N-terminal" evidence="9">
    <location>
        <begin position="5"/>
        <end position="51"/>
    </location>
</feature>
<comment type="caution">
    <text evidence="11">The sequence shown here is derived from an EMBL/GenBank/DDBJ whole genome shotgun (WGS) entry which is preliminary data.</text>
</comment>
<sequence length="122" mass="13499">MASTYYEIYRGSTLGLALMDTIDELVRLQVLTGPQGMLVVEKFDRAVANALATQVKAKTSVKAHLRTYNDCEEVWTFHLRDATFKMDDSTVVTTPRIKVVACKDTSAAGPAQTQTSPKKSKR</sequence>
<evidence type="ECO:0000313" key="12">
    <source>
        <dbReference type="Proteomes" id="UP000620124"/>
    </source>
</evidence>
<accession>A0A8H6XHG5</accession>
<evidence type="ECO:0000256" key="1">
    <source>
        <dbReference type="ARBA" id="ARBA00004123"/>
    </source>
</evidence>
<keyword evidence="4 8" id="KW-0805">Transcription regulation</keyword>
<dbReference type="InterPro" id="IPR009088">
    <property type="entry name" value="TFIIA_b-brl"/>
</dbReference>
<dbReference type="InterPro" id="IPR009083">
    <property type="entry name" value="TFIIA_a-hlx"/>
</dbReference>
<protein>
    <recommendedName>
        <fullName evidence="3 8">Transcription initiation factor IIA subunit 2</fullName>
    </recommendedName>
</protein>
<dbReference type="InterPro" id="IPR015871">
    <property type="entry name" value="TFIIA_gsu_C"/>
</dbReference>
<organism evidence="11 12">
    <name type="scientific">Mycena venus</name>
    <dbReference type="NCBI Taxonomy" id="2733690"/>
    <lineage>
        <taxon>Eukaryota</taxon>
        <taxon>Fungi</taxon>
        <taxon>Dikarya</taxon>
        <taxon>Basidiomycota</taxon>
        <taxon>Agaricomycotina</taxon>
        <taxon>Agaricomycetes</taxon>
        <taxon>Agaricomycetidae</taxon>
        <taxon>Agaricales</taxon>
        <taxon>Marasmiineae</taxon>
        <taxon>Mycenaceae</taxon>
        <taxon>Mycena</taxon>
    </lineage>
</organism>
<comment type="function">
    <text evidence="7">TFIIA is a component of the transcription machinery of RNA polymerase II and plays an important role in transcriptional activation. TFIIA in a complex with TBP mediates transcriptional activity.</text>
</comment>
<dbReference type="Pfam" id="PF02751">
    <property type="entry name" value="TFIIA_gamma_C"/>
    <property type="match status" value="1"/>
</dbReference>
<dbReference type="EMBL" id="JACAZI010000018">
    <property type="protein sequence ID" value="KAF7341258.1"/>
    <property type="molecule type" value="Genomic_DNA"/>
</dbReference>
<comment type="similarity">
    <text evidence="2 8">Belongs to the TFIIA subunit 2 family.</text>
</comment>
<evidence type="ECO:0000259" key="9">
    <source>
        <dbReference type="Pfam" id="PF02268"/>
    </source>
</evidence>